<sequence>MSITVGYPTIVPEDPSGCDRNDPTELAVHLKGVGLLSVTRGDVAWLHEVTTHLDAVIRAVTERSGDEYVDTATSSKGHDVCRPQETKWVEGICGQAASYWPDHLAFGPLSLDCSDGKKATFVHPNAAGHAAIAAQVEAAVRKALG</sequence>
<keyword evidence="2" id="KW-1185">Reference proteome</keyword>
<evidence type="ECO:0000313" key="2">
    <source>
        <dbReference type="Proteomes" id="UP000325849"/>
    </source>
</evidence>
<gene>
    <name evidence="1" type="ORF">FNH09_15400</name>
</gene>
<dbReference type="AlphaFoldDB" id="A0A5N8VBL7"/>
<reference evidence="1 2" key="1">
    <citation type="submission" date="2019-07" db="EMBL/GenBank/DDBJ databases">
        <title>New species of Amycolatopsis and Streptomyces.</title>
        <authorList>
            <person name="Duangmal K."/>
            <person name="Teo W.F.A."/>
            <person name="Lipun K."/>
        </authorList>
    </citation>
    <scope>NUCLEOTIDE SEQUENCE [LARGE SCALE GENOMIC DNA]</scope>
    <source>
        <strain evidence="1 2">NBRC 109810</strain>
    </source>
</reference>
<accession>A0A5N8VBL7</accession>
<dbReference type="EMBL" id="VJZD01000051">
    <property type="protein sequence ID" value="MPY32607.1"/>
    <property type="molecule type" value="Genomic_DNA"/>
</dbReference>
<comment type="caution">
    <text evidence="1">The sequence shown here is derived from an EMBL/GenBank/DDBJ whole genome shotgun (WGS) entry which is preliminary data.</text>
</comment>
<dbReference type="InterPro" id="IPR036514">
    <property type="entry name" value="SGNH_hydro_sf"/>
</dbReference>
<dbReference type="RefSeq" id="WP_152888176.1">
    <property type="nucleotide sequence ID" value="NZ_VJZD01000051.1"/>
</dbReference>
<dbReference type="Proteomes" id="UP000325849">
    <property type="component" value="Unassembled WGS sequence"/>
</dbReference>
<proteinExistence type="predicted"/>
<dbReference type="Gene3D" id="3.40.50.1110">
    <property type="entry name" value="SGNH hydrolase"/>
    <property type="match status" value="1"/>
</dbReference>
<dbReference type="OrthoDB" id="5503950at2"/>
<protein>
    <recommendedName>
        <fullName evidence="3">SGNH/GDSL hydrolase family protein</fullName>
    </recommendedName>
</protein>
<name>A0A5N8VBL7_9ACTN</name>
<organism evidence="1 2">
    <name type="scientific">Streptomyces adustus</name>
    <dbReference type="NCBI Taxonomy" id="1609272"/>
    <lineage>
        <taxon>Bacteria</taxon>
        <taxon>Bacillati</taxon>
        <taxon>Actinomycetota</taxon>
        <taxon>Actinomycetes</taxon>
        <taxon>Kitasatosporales</taxon>
        <taxon>Streptomycetaceae</taxon>
        <taxon>Streptomyces</taxon>
    </lineage>
</organism>
<evidence type="ECO:0000313" key="1">
    <source>
        <dbReference type="EMBL" id="MPY32607.1"/>
    </source>
</evidence>
<dbReference type="SUPFAM" id="SSF52266">
    <property type="entry name" value="SGNH hydrolase"/>
    <property type="match status" value="1"/>
</dbReference>
<evidence type="ECO:0008006" key="3">
    <source>
        <dbReference type="Google" id="ProtNLM"/>
    </source>
</evidence>